<organism evidence="1">
    <name type="scientific">Burkholderia sp. (strain CCGE1003)</name>
    <dbReference type="NCBI Taxonomy" id="640512"/>
    <lineage>
        <taxon>Bacteria</taxon>
        <taxon>Pseudomonadati</taxon>
        <taxon>Pseudomonadota</taxon>
        <taxon>Betaproteobacteria</taxon>
        <taxon>Burkholderiales</taxon>
        <taxon>Burkholderiaceae</taxon>
        <taxon>Burkholderia</taxon>
    </lineage>
</organism>
<dbReference type="AlphaFoldDB" id="E1T9H8"/>
<dbReference type="HOGENOM" id="CLU_023241_0_0_4"/>
<name>E1T9H8_BURSG</name>
<protein>
    <recommendedName>
        <fullName evidence="2">Iron-containing redox enzyme family protein</fullName>
    </recommendedName>
</protein>
<dbReference type="KEGG" id="bgf:BC1003_3000"/>
<accession>E1T9H8</accession>
<evidence type="ECO:0008006" key="2">
    <source>
        <dbReference type="Google" id="ProtNLM"/>
    </source>
</evidence>
<dbReference type="SMART" id="SM01236">
    <property type="entry name" value="Haem_oxygenase_2"/>
    <property type="match status" value="1"/>
</dbReference>
<reference evidence="1" key="1">
    <citation type="submission" date="2010-09" db="EMBL/GenBank/DDBJ databases">
        <title>Complete sequence of chromosome1 of Burkholderia sp. CCGE1003.</title>
        <authorList>
            <consortium name="US DOE Joint Genome Institute"/>
            <person name="Lucas S."/>
            <person name="Copeland A."/>
            <person name="Lapidus A."/>
            <person name="Cheng J.-F."/>
            <person name="Bruce D."/>
            <person name="Goodwin L."/>
            <person name="Pitluck S."/>
            <person name="Daligault H."/>
            <person name="Davenport K."/>
            <person name="Detter J.C."/>
            <person name="Han C."/>
            <person name="Tapia R."/>
            <person name="Land M."/>
            <person name="Hauser L."/>
            <person name="Jeffries C."/>
            <person name="Kyrpides N."/>
            <person name="Ivanova N."/>
            <person name="Ovchinnikova G."/>
            <person name="Martinez-Romero E."/>
            <person name="Rogel M.A."/>
            <person name="Auchtung J."/>
            <person name="Tiedje J.M."/>
            <person name="Woyke T."/>
        </authorList>
    </citation>
    <scope>NUCLEOTIDE SEQUENCE</scope>
    <source>
        <strain evidence="1">CCGE1003</strain>
    </source>
</reference>
<dbReference type="Gene3D" id="1.20.910.10">
    <property type="entry name" value="Heme oxygenase-like"/>
    <property type="match status" value="1"/>
</dbReference>
<dbReference type="InterPro" id="IPR016084">
    <property type="entry name" value="Haem_Oase-like_multi-hlx"/>
</dbReference>
<dbReference type="STRING" id="640512.BC1003_3000"/>
<gene>
    <name evidence="1" type="ordered locus">BC1003_3000</name>
</gene>
<sequence length="650" mass="72679">MPRVATDSDAAMRFIIAQYAPLGLSPGSVLQNVANASNCHEPIAAHAHRAYAWHVGDVSLAQNHSALYRQLLEHTGQYLPRIESPAFSARAGLLPVSWTLPTYRLALSLFPGSCTPEILGSALFELHVPVAPLIQTVLSANDALRPHPYMQARFNASRSNAQRHIEMAIDDILARAGENAPAVATRVAQGFWTSMCLLNAWQTEVTCDIQDRLIDPTSRMVNLIHRKARFAVGYHSRLKLADRPFDDCVAADPERFVQDLALSRWIAPGDPNESLLLTRLTAFGGPMFRVFSDPEIETIRAWITSLGANASFSRGKRREQISVNYLARVEASANKVEAAASAEPKVPARDACNVDPKSIGARELYHRLLNHEDFPDVFGDACAFAETWLSRASALSRRGPNAMPFSAYTREQLRCWFDDKALQQARSYAGPAQTVEKTREQVIDEAVQLCPMIFVDGGWVQRWTNTSHVETNVGMLLWKIFSDEIGNGDTLLNHPNIYRDLMRQMGIDLPDFRTREFAENRLFSDASFQVPAFWLSISQFPRRFLPETLGLNLAMELSGVGGAYRTARDELRHYGFDTLFVDLHNTIDNVSTGHSAMALEAIELHMDNVLSTVSRAAVDAIWRRVWTGFCALAMPRRGWRELLSRPTYDV</sequence>
<evidence type="ECO:0000313" key="1">
    <source>
        <dbReference type="EMBL" id="ADN58951.1"/>
    </source>
</evidence>
<dbReference type="eggNOG" id="ENOG502Z9M7">
    <property type="taxonomic scope" value="Bacteria"/>
</dbReference>
<dbReference type="Pfam" id="PF14518">
    <property type="entry name" value="Haem_oxygenas_2"/>
    <property type="match status" value="1"/>
</dbReference>
<proteinExistence type="predicted"/>
<dbReference type="EMBL" id="CP002217">
    <property type="protein sequence ID" value="ADN58951.1"/>
    <property type="molecule type" value="Genomic_DNA"/>
</dbReference>